<evidence type="ECO:0000256" key="9">
    <source>
        <dbReference type="ARBA" id="ARBA00023002"/>
    </source>
</evidence>
<dbReference type="EMBL" id="BPQB01000060">
    <property type="protein sequence ID" value="GJE96511.1"/>
    <property type="molecule type" value="Genomic_DNA"/>
</dbReference>
<sequence>MLLYISTAVLALLALAWTYTSLQHPRRKYPPGPKGLPIVGNLFDVPMKNGWITFCDWSRRYNSDVVHVEALGKHIYAVNSAQAAKDLFDGRPQIYSDKEQSVMTHELSGWRRAWALSPFDDVWREHRRLFHKHFGPGVASRHHHKQEKAMRRLLLLLLDAPEDFSAHIRYAAGSVILDVVYAFDALPGDVRIGQIEPAVQTFTALMETGVYLVDVFPILKYIPAWFPGAQFKRQAAQYKHLVDVMFKAPYEQFKAAWAKGVAQPCFLGSLLGDSEMALDYEREDFLTNLTGTVYAAGSDTTVAAMNTFVLAMVMYPEVQTYVQEELDRVVGRDHLPTMSDRERLPRVMAIVHEVLRWHPPLPLATPHRTMSDDVYNGRFIPSGSVIFGNSWAMLHDPATYPAPHTFDPKRFLTRSGVLRDDVPLPTEVFGFGRRACPGRYFAVDMLFLAVAHILAVFAVERAKGARGPVDVKEEFTPYVLSLPKPFRAHFWPRFDGAEELIRSAAAADM</sequence>
<accession>A0A9P3GKN0</accession>
<dbReference type="AlphaFoldDB" id="A0A9P3GKN0"/>
<evidence type="ECO:0000256" key="4">
    <source>
        <dbReference type="ARBA" id="ARBA00010617"/>
    </source>
</evidence>
<dbReference type="GO" id="GO:0005506">
    <property type="term" value="F:iron ion binding"/>
    <property type="evidence" value="ECO:0007669"/>
    <property type="project" value="InterPro"/>
</dbReference>
<keyword evidence="5 13" id="KW-0349">Heme</keyword>
<dbReference type="InterPro" id="IPR017972">
    <property type="entry name" value="Cyt_P450_CS"/>
</dbReference>
<dbReference type="InterPro" id="IPR050364">
    <property type="entry name" value="Cytochrome_P450_fung"/>
</dbReference>
<evidence type="ECO:0000256" key="12">
    <source>
        <dbReference type="ARBA" id="ARBA00023136"/>
    </source>
</evidence>
<dbReference type="PANTHER" id="PTHR46300">
    <property type="entry name" value="P450, PUTATIVE (EUROFUNG)-RELATED-RELATED"/>
    <property type="match status" value="1"/>
</dbReference>
<comment type="caution">
    <text evidence="17">The sequence shown here is derived from an EMBL/GenBank/DDBJ whole genome shotgun (WGS) entry which is preliminary data.</text>
</comment>
<evidence type="ECO:0000313" key="17">
    <source>
        <dbReference type="EMBL" id="GJE96511.1"/>
    </source>
</evidence>
<feature type="signal peptide" evidence="16">
    <location>
        <begin position="1"/>
        <end position="18"/>
    </location>
</feature>
<protein>
    <submittedName>
        <fullName evidence="17">Cytochrome P450</fullName>
    </submittedName>
</protein>
<dbReference type="GO" id="GO:0016020">
    <property type="term" value="C:membrane"/>
    <property type="evidence" value="ECO:0007669"/>
    <property type="project" value="UniProtKB-SubCell"/>
</dbReference>
<evidence type="ECO:0000256" key="14">
    <source>
        <dbReference type="RuleBase" id="RU000461"/>
    </source>
</evidence>
<keyword evidence="10 13" id="KW-0408">Iron</keyword>
<keyword evidence="18" id="KW-1185">Reference proteome</keyword>
<dbReference type="Gene3D" id="1.10.630.10">
    <property type="entry name" value="Cytochrome P450"/>
    <property type="match status" value="1"/>
</dbReference>
<evidence type="ECO:0000256" key="13">
    <source>
        <dbReference type="PIRSR" id="PIRSR602401-1"/>
    </source>
</evidence>
<proteinExistence type="inferred from homology"/>
<feature type="binding site" description="axial binding residue" evidence="13">
    <location>
        <position position="436"/>
    </location>
    <ligand>
        <name>heme</name>
        <dbReference type="ChEBI" id="CHEBI:30413"/>
    </ligand>
    <ligandPart>
        <name>Fe</name>
        <dbReference type="ChEBI" id="CHEBI:18248"/>
    </ligandPart>
</feature>
<dbReference type="SUPFAM" id="SSF48264">
    <property type="entry name" value="Cytochrome P450"/>
    <property type="match status" value="1"/>
</dbReference>
<comment type="pathway">
    <text evidence="3">Secondary metabolite biosynthesis.</text>
</comment>
<dbReference type="GO" id="GO:0004497">
    <property type="term" value="F:monooxygenase activity"/>
    <property type="evidence" value="ECO:0007669"/>
    <property type="project" value="UniProtKB-KW"/>
</dbReference>
<keyword evidence="8 15" id="KW-1133">Transmembrane helix</keyword>
<dbReference type="PROSITE" id="PS00086">
    <property type="entry name" value="CYTOCHROME_P450"/>
    <property type="match status" value="1"/>
</dbReference>
<evidence type="ECO:0000256" key="2">
    <source>
        <dbReference type="ARBA" id="ARBA00004167"/>
    </source>
</evidence>
<keyword evidence="16" id="KW-0732">Signal</keyword>
<dbReference type="InterPro" id="IPR001128">
    <property type="entry name" value="Cyt_P450"/>
</dbReference>
<evidence type="ECO:0000256" key="6">
    <source>
        <dbReference type="ARBA" id="ARBA00022692"/>
    </source>
</evidence>
<evidence type="ECO:0000256" key="16">
    <source>
        <dbReference type="SAM" id="SignalP"/>
    </source>
</evidence>
<dbReference type="CDD" id="cd11065">
    <property type="entry name" value="CYP64-like"/>
    <property type="match status" value="1"/>
</dbReference>
<keyword evidence="9 14" id="KW-0560">Oxidoreductase</keyword>
<evidence type="ECO:0000256" key="11">
    <source>
        <dbReference type="ARBA" id="ARBA00023033"/>
    </source>
</evidence>
<keyword evidence="11 14" id="KW-0503">Monooxygenase</keyword>
<comment type="similarity">
    <text evidence="4 14">Belongs to the cytochrome P450 family.</text>
</comment>
<evidence type="ECO:0000256" key="5">
    <source>
        <dbReference type="ARBA" id="ARBA00022617"/>
    </source>
</evidence>
<feature type="chain" id="PRO_5040514812" evidence="16">
    <location>
        <begin position="19"/>
        <end position="509"/>
    </location>
</feature>
<keyword evidence="6 15" id="KW-0812">Transmembrane</keyword>
<dbReference type="PANTHER" id="PTHR46300:SF7">
    <property type="entry name" value="P450, PUTATIVE (EUROFUNG)-RELATED"/>
    <property type="match status" value="1"/>
</dbReference>
<dbReference type="PRINTS" id="PR00463">
    <property type="entry name" value="EP450I"/>
</dbReference>
<comment type="cofactor">
    <cofactor evidence="1 13">
        <name>heme</name>
        <dbReference type="ChEBI" id="CHEBI:30413"/>
    </cofactor>
</comment>
<keyword evidence="7 13" id="KW-0479">Metal-binding</keyword>
<comment type="subcellular location">
    <subcellularLocation>
        <location evidence="2">Membrane</location>
        <topology evidence="2">Single-pass membrane protein</topology>
    </subcellularLocation>
</comment>
<dbReference type="Proteomes" id="UP000703269">
    <property type="component" value="Unassembled WGS sequence"/>
</dbReference>
<keyword evidence="12 15" id="KW-0472">Membrane</keyword>
<dbReference type="OrthoDB" id="2789670at2759"/>
<reference evidence="17 18" key="1">
    <citation type="submission" date="2021-08" db="EMBL/GenBank/DDBJ databases">
        <title>Draft Genome Sequence of Phanerochaete sordida strain YK-624.</title>
        <authorList>
            <person name="Mori T."/>
            <person name="Dohra H."/>
            <person name="Suzuki T."/>
            <person name="Kawagishi H."/>
            <person name="Hirai H."/>
        </authorList>
    </citation>
    <scope>NUCLEOTIDE SEQUENCE [LARGE SCALE GENOMIC DNA]</scope>
    <source>
        <strain evidence="17 18">YK-624</strain>
    </source>
</reference>
<evidence type="ECO:0000256" key="10">
    <source>
        <dbReference type="ARBA" id="ARBA00023004"/>
    </source>
</evidence>
<dbReference type="InterPro" id="IPR036396">
    <property type="entry name" value="Cyt_P450_sf"/>
</dbReference>
<evidence type="ECO:0000313" key="18">
    <source>
        <dbReference type="Proteomes" id="UP000703269"/>
    </source>
</evidence>
<evidence type="ECO:0000256" key="3">
    <source>
        <dbReference type="ARBA" id="ARBA00005179"/>
    </source>
</evidence>
<dbReference type="GO" id="GO:0016705">
    <property type="term" value="F:oxidoreductase activity, acting on paired donors, with incorporation or reduction of molecular oxygen"/>
    <property type="evidence" value="ECO:0007669"/>
    <property type="project" value="InterPro"/>
</dbReference>
<gene>
    <name evidence="17" type="ORF">PsYK624_127080</name>
</gene>
<name>A0A9P3GKN0_9APHY</name>
<dbReference type="GO" id="GO:0020037">
    <property type="term" value="F:heme binding"/>
    <property type="evidence" value="ECO:0007669"/>
    <property type="project" value="InterPro"/>
</dbReference>
<organism evidence="17 18">
    <name type="scientific">Phanerochaete sordida</name>
    <dbReference type="NCBI Taxonomy" id="48140"/>
    <lineage>
        <taxon>Eukaryota</taxon>
        <taxon>Fungi</taxon>
        <taxon>Dikarya</taxon>
        <taxon>Basidiomycota</taxon>
        <taxon>Agaricomycotina</taxon>
        <taxon>Agaricomycetes</taxon>
        <taxon>Polyporales</taxon>
        <taxon>Phanerochaetaceae</taxon>
        <taxon>Phanerochaete</taxon>
    </lineage>
</organism>
<evidence type="ECO:0000256" key="7">
    <source>
        <dbReference type="ARBA" id="ARBA00022723"/>
    </source>
</evidence>
<dbReference type="PRINTS" id="PR00385">
    <property type="entry name" value="P450"/>
</dbReference>
<evidence type="ECO:0000256" key="1">
    <source>
        <dbReference type="ARBA" id="ARBA00001971"/>
    </source>
</evidence>
<evidence type="ECO:0000256" key="8">
    <source>
        <dbReference type="ARBA" id="ARBA00022989"/>
    </source>
</evidence>
<feature type="transmembrane region" description="Helical" evidence="15">
    <location>
        <begin position="440"/>
        <end position="459"/>
    </location>
</feature>
<dbReference type="InterPro" id="IPR002401">
    <property type="entry name" value="Cyt_P450_E_grp-I"/>
</dbReference>
<dbReference type="Pfam" id="PF00067">
    <property type="entry name" value="p450"/>
    <property type="match status" value="1"/>
</dbReference>
<evidence type="ECO:0000256" key="15">
    <source>
        <dbReference type="SAM" id="Phobius"/>
    </source>
</evidence>